<dbReference type="AlphaFoldDB" id="A0A9W6QWP4"/>
<organism evidence="3 4">
    <name type="scientific">Amycolatopsis taiwanensis</name>
    <dbReference type="NCBI Taxonomy" id="342230"/>
    <lineage>
        <taxon>Bacteria</taxon>
        <taxon>Bacillati</taxon>
        <taxon>Actinomycetota</taxon>
        <taxon>Actinomycetes</taxon>
        <taxon>Pseudonocardiales</taxon>
        <taxon>Pseudonocardiaceae</taxon>
        <taxon>Amycolatopsis</taxon>
    </lineage>
</organism>
<gene>
    <name evidence="3" type="ORF">Atai01_15680</name>
</gene>
<accession>A0A9W6QWP4</accession>
<sequence length="180" mass="18862">MPTFISGLPVHVLVVHAVVVLVPLSVLGTITIAVWPAARRRYGWLVVGVTALATLSIPLATSSGEDLRDRLPRTSLIRTHASLGDELLFFVAALLVVAAALVWFDQRRRQSEAGTGSEKETGSVALKVVGVPVKVVAGTLTALTVALAVVSAVQVVRIGDSGAKAAWSGEQYISPQPHEG</sequence>
<keyword evidence="1" id="KW-0812">Transmembrane</keyword>
<evidence type="ECO:0000313" key="3">
    <source>
        <dbReference type="EMBL" id="GLY64949.1"/>
    </source>
</evidence>
<protein>
    <recommendedName>
        <fullName evidence="2">DUF2231 domain-containing protein</fullName>
    </recommendedName>
</protein>
<feature type="transmembrane region" description="Helical" evidence="1">
    <location>
        <begin position="12"/>
        <end position="35"/>
    </location>
</feature>
<evidence type="ECO:0000256" key="1">
    <source>
        <dbReference type="SAM" id="Phobius"/>
    </source>
</evidence>
<dbReference type="EMBL" id="BSTI01000003">
    <property type="protein sequence ID" value="GLY64949.1"/>
    <property type="molecule type" value="Genomic_DNA"/>
</dbReference>
<evidence type="ECO:0000259" key="2">
    <source>
        <dbReference type="Pfam" id="PF09990"/>
    </source>
</evidence>
<dbReference type="Pfam" id="PF09990">
    <property type="entry name" value="DUF2231"/>
    <property type="match status" value="1"/>
</dbReference>
<feature type="transmembrane region" description="Helical" evidence="1">
    <location>
        <begin position="42"/>
        <end position="61"/>
    </location>
</feature>
<reference evidence="3" key="1">
    <citation type="submission" date="2023-03" db="EMBL/GenBank/DDBJ databases">
        <title>Amycolatopsis taiwanensis NBRC 103393.</title>
        <authorList>
            <person name="Ichikawa N."/>
            <person name="Sato H."/>
            <person name="Tonouchi N."/>
        </authorList>
    </citation>
    <scope>NUCLEOTIDE SEQUENCE</scope>
    <source>
        <strain evidence="3">NBRC 103393</strain>
    </source>
</reference>
<keyword evidence="1" id="KW-0472">Membrane</keyword>
<dbReference type="Proteomes" id="UP001165136">
    <property type="component" value="Unassembled WGS sequence"/>
</dbReference>
<feature type="domain" description="DUF2231" evidence="2">
    <location>
        <begin position="7"/>
        <end position="169"/>
    </location>
</feature>
<dbReference type="RefSeq" id="WP_285486366.1">
    <property type="nucleotide sequence ID" value="NZ_BSTI01000003.1"/>
</dbReference>
<keyword evidence="1" id="KW-1133">Transmembrane helix</keyword>
<feature type="transmembrane region" description="Helical" evidence="1">
    <location>
        <begin position="87"/>
        <end position="104"/>
    </location>
</feature>
<keyword evidence="4" id="KW-1185">Reference proteome</keyword>
<dbReference type="InterPro" id="IPR019251">
    <property type="entry name" value="DUF2231_TM"/>
</dbReference>
<name>A0A9W6QWP4_9PSEU</name>
<proteinExistence type="predicted"/>
<evidence type="ECO:0000313" key="4">
    <source>
        <dbReference type="Proteomes" id="UP001165136"/>
    </source>
</evidence>
<comment type="caution">
    <text evidence="3">The sequence shown here is derived from an EMBL/GenBank/DDBJ whole genome shotgun (WGS) entry which is preliminary data.</text>
</comment>